<dbReference type="EMBL" id="JAQQWN010000009">
    <property type="protein sequence ID" value="KAK8066922.1"/>
    <property type="molecule type" value="Genomic_DNA"/>
</dbReference>
<protein>
    <submittedName>
        <fullName evidence="2">Uncharacterized protein</fullName>
    </submittedName>
</protein>
<accession>A0ABR1V7K6</accession>
<dbReference type="Proteomes" id="UP001433268">
    <property type="component" value="Unassembled WGS sequence"/>
</dbReference>
<comment type="caution">
    <text evidence="2">The sequence shown here is derived from an EMBL/GenBank/DDBJ whole genome shotgun (WGS) entry which is preliminary data.</text>
</comment>
<proteinExistence type="predicted"/>
<reference evidence="2 3" key="1">
    <citation type="submission" date="2023-01" db="EMBL/GenBank/DDBJ databases">
        <title>Analysis of 21 Apiospora genomes using comparative genomics revels a genus with tremendous synthesis potential of carbohydrate active enzymes and secondary metabolites.</title>
        <authorList>
            <person name="Sorensen T."/>
        </authorList>
    </citation>
    <scope>NUCLEOTIDE SEQUENCE [LARGE SCALE GENOMIC DNA]</scope>
    <source>
        <strain evidence="2 3">CBS 114990</strain>
    </source>
</reference>
<dbReference type="GeneID" id="92051043"/>
<gene>
    <name evidence="2" type="ORF">PG997_013669</name>
</gene>
<feature type="compositionally biased region" description="Polar residues" evidence="1">
    <location>
        <begin position="146"/>
        <end position="156"/>
    </location>
</feature>
<feature type="compositionally biased region" description="Basic and acidic residues" evidence="1">
    <location>
        <begin position="98"/>
        <end position="120"/>
    </location>
</feature>
<dbReference type="RefSeq" id="XP_066663675.1">
    <property type="nucleotide sequence ID" value="XM_066817983.1"/>
</dbReference>
<sequence length="156" mass="17670">MGAKIRRSVRCRQLIRAFEAQSQSQWTGTDTATITPEHIAKARKLLALFEQVEGERVAAEGDLGDTNDEEESWPKKWETNPSSLPAFLDLFQKWDMDGDWQSKEQQQEHPPVEHTSRRMQSEMTQIGTISAQDVYRRGPLLRGRSQEATSTGNAGP</sequence>
<evidence type="ECO:0000313" key="3">
    <source>
        <dbReference type="Proteomes" id="UP001433268"/>
    </source>
</evidence>
<feature type="region of interest" description="Disordered" evidence="1">
    <location>
        <begin position="98"/>
        <end position="156"/>
    </location>
</feature>
<evidence type="ECO:0000256" key="1">
    <source>
        <dbReference type="SAM" id="MobiDB-lite"/>
    </source>
</evidence>
<keyword evidence="3" id="KW-1185">Reference proteome</keyword>
<feature type="compositionally biased region" description="Polar residues" evidence="1">
    <location>
        <begin position="121"/>
        <end position="131"/>
    </location>
</feature>
<name>A0ABR1V7K6_9PEZI</name>
<feature type="compositionally biased region" description="Acidic residues" evidence="1">
    <location>
        <begin position="62"/>
        <end position="71"/>
    </location>
</feature>
<feature type="region of interest" description="Disordered" evidence="1">
    <location>
        <begin position="57"/>
        <end position="81"/>
    </location>
</feature>
<evidence type="ECO:0000313" key="2">
    <source>
        <dbReference type="EMBL" id="KAK8066922.1"/>
    </source>
</evidence>
<organism evidence="2 3">
    <name type="scientific">Apiospora hydei</name>
    <dbReference type="NCBI Taxonomy" id="1337664"/>
    <lineage>
        <taxon>Eukaryota</taxon>
        <taxon>Fungi</taxon>
        <taxon>Dikarya</taxon>
        <taxon>Ascomycota</taxon>
        <taxon>Pezizomycotina</taxon>
        <taxon>Sordariomycetes</taxon>
        <taxon>Xylariomycetidae</taxon>
        <taxon>Amphisphaeriales</taxon>
        <taxon>Apiosporaceae</taxon>
        <taxon>Apiospora</taxon>
    </lineage>
</organism>